<protein>
    <recommendedName>
        <fullName evidence="3">DUF2281 domain-containing protein</fullName>
    </recommendedName>
</protein>
<gene>
    <name evidence="1" type="ordered locus">CKL_3063</name>
</gene>
<organism evidence="1 2">
    <name type="scientific">Clostridium kluyveri (strain ATCC 8527 / DSM 555 / NBRC 12016 / NCIMB 10680 / K1)</name>
    <dbReference type="NCBI Taxonomy" id="431943"/>
    <lineage>
        <taxon>Bacteria</taxon>
        <taxon>Bacillati</taxon>
        <taxon>Bacillota</taxon>
        <taxon>Clostridia</taxon>
        <taxon>Eubacteriales</taxon>
        <taxon>Clostridiaceae</taxon>
        <taxon>Clostridium</taxon>
    </lineage>
</organism>
<proteinExistence type="predicted"/>
<accession>A5N1S5</accession>
<reference evidence="1 2" key="1">
    <citation type="journal article" date="2008" name="Proc. Natl. Acad. Sci. U.S.A.">
        <title>The genome of Clostridium kluyveri, a strict anaerobe with unique metabolic features.</title>
        <authorList>
            <person name="Seedorf H."/>
            <person name="Fricke W.F."/>
            <person name="Veith B."/>
            <person name="Brueggemann H."/>
            <person name="Liesegang H."/>
            <person name="Strittmatter A."/>
            <person name="Miethke M."/>
            <person name="Buckel W."/>
            <person name="Hinderberger J."/>
            <person name="Li F."/>
            <person name="Hagemeier C."/>
            <person name="Thauer R.K."/>
            <person name="Gottschalk G."/>
        </authorList>
    </citation>
    <scope>NUCLEOTIDE SEQUENCE [LARGE SCALE GENOMIC DNA]</scope>
    <source>
        <strain evidence="2">ATCC 8527 / DSM 555 / NCIMB 10680</strain>
    </source>
</reference>
<dbReference type="eggNOG" id="ENOG50328BC">
    <property type="taxonomic scope" value="Bacteria"/>
</dbReference>
<dbReference type="HOGENOM" id="CLU_2521741_0_0_9"/>
<evidence type="ECO:0000313" key="1">
    <source>
        <dbReference type="EMBL" id="EDK35071.1"/>
    </source>
</evidence>
<dbReference type="KEGG" id="ckl:CKL_3063"/>
<name>A5N1S5_CLOK5</name>
<evidence type="ECO:0008006" key="3">
    <source>
        <dbReference type="Google" id="ProtNLM"/>
    </source>
</evidence>
<sequence length="84" mass="10205">MSSLAKKIIEKLNKENDVQILAEVLDFYEYLKQKKSENLQKRWECIEEDEPTEEEIKSYDQYKESKEEVIPLENIMEELNLYEK</sequence>
<dbReference type="RefSeq" id="WP_012103406.1">
    <property type="nucleotide sequence ID" value="NC_009706.1"/>
</dbReference>
<keyword evidence="2" id="KW-1185">Reference proteome</keyword>
<dbReference type="Proteomes" id="UP000002411">
    <property type="component" value="Chromosome"/>
</dbReference>
<dbReference type="AlphaFoldDB" id="A5N1S5"/>
<evidence type="ECO:0000313" key="2">
    <source>
        <dbReference type="Proteomes" id="UP000002411"/>
    </source>
</evidence>
<dbReference type="EMBL" id="CP000673">
    <property type="protein sequence ID" value="EDK35071.1"/>
    <property type="molecule type" value="Genomic_DNA"/>
</dbReference>